<proteinExistence type="predicted"/>
<organism evidence="1 2">
    <name type="scientific">Croceifilum oryzae</name>
    <dbReference type="NCBI Taxonomy" id="1553429"/>
    <lineage>
        <taxon>Bacteria</taxon>
        <taxon>Bacillati</taxon>
        <taxon>Bacillota</taxon>
        <taxon>Bacilli</taxon>
        <taxon>Bacillales</taxon>
        <taxon>Thermoactinomycetaceae</taxon>
        <taxon>Croceifilum</taxon>
    </lineage>
</organism>
<dbReference type="AlphaFoldDB" id="A0AAJ1TLY2"/>
<name>A0AAJ1TLY2_9BACL</name>
<dbReference type="EMBL" id="JAUSUV010000025">
    <property type="protein sequence ID" value="MDQ0418967.1"/>
    <property type="molecule type" value="Genomic_DNA"/>
</dbReference>
<comment type="caution">
    <text evidence="1">The sequence shown here is derived from an EMBL/GenBank/DDBJ whole genome shotgun (WGS) entry which is preliminary data.</text>
</comment>
<sequence length="77" mass="9101">MSEFFQEMYPERTLPEFVELISEGKVALPDDLVTDWMGEDFCMDEIARLIVSERALSVLKKHRLNHCDIEQLAWKEK</sequence>
<dbReference type="Proteomes" id="UP001238450">
    <property type="component" value="Unassembled WGS sequence"/>
</dbReference>
<evidence type="ECO:0000313" key="1">
    <source>
        <dbReference type="EMBL" id="MDQ0418967.1"/>
    </source>
</evidence>
<accession>A0AAJ1TLY2</accession>
<gene>
    <name evidence="1" type="ORF">J2Z48_003191</name>
</gene>
<reference evidence="1 2" key="1">
    <citation type="submission" date="2023-07" db="EMBL/GenBank/DDBJ databases">
        <title>Genomic Encyclopedia of Type Strains, Phase IV (KMG-IV): sequencing the most valuable type-strain genomes for metagenomic binning, comparative biology and taxonomic classification.</title>
        <authorList>
            <person name="Goeker M."/>
        </authorList>
    </citation>
    <scope>NUCLEOTIDE SEQUENCE [LARGE SCALE GENOMIC DNA]</scope>
    <source>
        <strain evidence="1 2">DSM 46876</strain>
    </source>
</reference>
<keyword evidence="2" id="KW-1185">Reference proteome</keyword>
<evidence type="ECO:0000313" key="2">
    <source>
        <dbReference type="Proteomes" id="UP001238450"/>
    </source>
</evidence>
<dbReference type="RefSeq" id="WP_307254992.1">
    <property type="nucleotide sequence ID" value="NZ_JAUSUV010000025.1"/>
</dbReference>
<protein>
    <submittedName>
        <fullName evidence="1">Uncharacterized protein</fullName>
    </submittedName>
</protein>